<dbReference type="Gene3D" id="2.60.120.260">
    <property type="entry name" value="Galactose-binding domain-like"/>
    <property type="match status" value="2"/>
</dbReference>
<dbReference type="InterPro" id="IPR039752">
    <property type="entry name" value="F-box_only"/>
</dbReference>
<dbReference type="AlphaFoldDB" id="A0A8J4UM79"/>
<gene>
    <name evidence="2" type="ORF">DAT39_009224</name>
</gene>
<accession>A0A8J4UM79</accession>
<dbReference type="PROSITE" id="PS51114">
    <property type="entry name" value="FBA"/>
    <property type="match status" value="2"/>
</dbReference>
<dbReference type="GO" id="GO:0005737">
    <property type="term" value="C:cytoplasm"/>
    <property type="evidence" value="ECO:0007669"/>
    <property type="project" value="TreeGrafter"/>
</dbReference>
<dbReference type="EMBL" id="QNUK01000120">
    <property type="protein sequence ID" value="KAF5901047.1"/>
    <property type="molecule type" value="Genomic_DNA"/>
</dbReference>
<evidence type="ECO:0000313" key="2">
    <source>
        <dbReference type="EMBL" id="KAF5901047.1"/>
    </source>
</evidence>
<feature type="non-terminal residue" evidence="2">
    <location>
        <position position="249"/>
    </location>
</feature>
<dbReference type="GO" id="GO:0031146">
    <property type="term" value="P:SCF-dependent proteasomal ubiquitin-dependent protein catabolic process"/>
    <property type="evidence" value="ECO:0007669"/>
    <property type="project" value="TreeGrafter"/>
</dbReference>
<sequence length="249" mass="28268">GFEFWELTENGGNEWRVEDMPGDCGHDFINSAVTKYFTTSFELCLKKQVIDLVAEGYDPDDLDNQPAVTIEDWFCSRTDCGCMYQLSVSLLNENAEVLQEHKPDMVILDPDSDDCSWRQVTKIFTDYGPEGLDYWQLTENGGSGWQVEDMSGEGVHAFNNSAVTKYFSTSYELNLKKQVIDLVAEGYNPDDLDNQPAVTIEDWFCCRTDCGCMYQIAVSLLDANSQPLQEYKPDVVILDPDSDDCSWRK</sequence>
<organism evidence="2 3">
    <name type="scientific">Clarias magur</name>
    <name type="common">Asian catfish</name>
    <name type="synonym">Macropteronotus magur</name>
    <dbReference type="NCBI Taxonomy" id="1594786"/>
    <lineage>
        <taxon>Eukaryota</taxon>
        <taxon>Metazoa</taxon>
        <taxon>Chordata</taxon>
        <taxon>Craniata</taxon>
        <taxon>Vertebrata</taxon>
        <taxon>Euteleostomi</taxon>
        <taxon>Actinopterygii</taxon>
        <taxon>Neopterygii</taxon>
        <taxon>Teleostei</taxon>
        <taxon>Ostariophysi</taxon>
        <taxon>Siluriformes</taxon>
        <taxon>Clariidae</taxon>
        <taxon>Clarias</taxon>
    </lineage>
</organism>
<protein>
    <submittedName>
        <fullName evidence="2">F-box only protein 2-like</fullName>
    </submittedName>
</protein>
<dbReference type="PANTHER" id="PTHR12125:SF11">
    <property type="entry name" value="F-BOX ONLY PROTEIN 2"/>
    <property type="match status" value="1"/>
</dbReference>
<evidence type="ECO:0000313" key="3">
    <source>
        <dbReference type="Proteomes" id="UP000727407"/>
    </source>
</evidence>
<feature type="non-terminal residue" evidence="2">
    <location>
        <position position="1"/>
    </location>
</feature>
<reference evidence="2" key="1">
    <citation type="submission" date="2020-07" db="EMBL/GenBank/DDBJ databases">
        <title>Clarias magur genome sequencing, assembly and annotation.</title>
        <authorList>
            <person name="Kushwaha B."/>
            <person name="Kumar R."/>
            <person name="Das P."/>
            <person name="Joshi C.G."/>
            <person name="Kumar D."/>
            <person name="Nagpure N.S."/>
            <person name="Pandey M."/>
            <person name="Agarwal S."/>
            <person name="Srivastava S."/>
            <person name="Singh M."/>
            <person name="Sahoo L."/>
            <person name="Jayasankar P."/>
            <person name="Meher P.K."/>
            <person name="Koringa P.G."/>
            <person name="Iquebal M.A."/>
            <person name="Das S.P."/>
            <person name="Bit A."/>
            <person name="Patnaik S."/>
            <person name="Patel N."/>
            <person name="Shah T.M."/>
            <person name="Hinsu A."/>
            <person name="Jena J.K."/>
        </authorList>
    </citation>
    <scope>NUCLEOTIDE SEQUENCE</scope>
    <source>
        <strain evidence="2">CIFAMagur01</strain>
        <tissue evidence="2">Testis</tissue>
    </source>
</reference>
<dbReference type="PANTHER" id="PTHR12125">
    <property type="entry name" value="F-BOX ONLY PROTEIN 6-LIKE PROTEIN"/>
    <property type="match status" value="1"/>
</dbReference>
<dbReference type="SMART" id="SM01198">
    <property type="entry name" value="FBA"/>
    <property type="match status" value="2"/>
</dbReference>
<dbReference type="Pfam" id="PF04300">
    <property type="entry name" value="FBA"/>
    <property type="match status" value="1"/>
</dbReference>
<dbReference type="InterPro" id="IPR007397">
    <property type="entry name" value="F-box-assoc_dom"/>
</dbReference>
<proteinExistence type="predicted"/>
<evidence type="ECO:0000259" key="1">
    <source>
        <dbReference type="PROSITE" id="PS51114"/>
    </source>
</evidence>
<feature type="domain" description="FBA" evidence="1">
    <location>
        <begin position="160"/>
        <end position="249"/>
    </location>
</feature>
<dbReference type="Proteomes" id="UP000727407">
    <property type="component" value="Unassembled WGS sequence"/>
</dbReference>
<feature type="domain" description="FBA" evidence="1">
    <location>
        <begin position="1"/>
        <end position="164"/>
    </location>
</feature>
<name>A0A8J4UM79_CLAMG</name>
<dbReference type="GO" id="GO:0036503">
    <property type="term" value="P:ERAD pathway"/>
    <property type="evidence" value="ECO:0007669"/>
    <property type="project" value="TreeGrafter"/>
</dbReference>
<dbReference type="GO" id="GO:0019005">
    <property type="term" value="C:SCF ubiquitin ligase complex"/>
    <property type="evidence" value="ECO:0007669"/>
    <property type="project" value="TreeGrafter"/>
</dbReference>
<dbReference type="GO" id="GO:0006516">
    <property type="term" value="P:glycoprotein catabolic process"/>
    <property type="evidence" value="ECO:0007669"/>
    <property type="project" value="TreeGrafter"/>
</dbReference>
<keyword evidence="3" id="KW-1185">Reference proteome</keyword>
<dbReference type="SUPFAM" id="SSF49785">
    <property type="entry name" value="Galactose-binding domain-like"/>
    <property type="match status" value="2"/>
</dbReference>
<dbReference type="InterPro" id="IPR008979">
    <property type="entry name" value="Galactose-bd-like_sf"/>
</dbReference>
<comment type="caution">
    <text evidence="2">The sequence shown here is derived from an EMBL/GenBank/DDBJ whole genome shotgun (WGS) entry which is preliminary data.</text>
</comment>
<dbReference type="GO" id="GO:0061630">
    <property type="term" value="F:ubiquitin protein ligase activity"/>
    <property type="evidence" value="ECO:0007669"/>
    <property type="project" value="TreeGrafter"/>
</dbReference>
<dbReference type="OrthoDB" id="1107553at2759"/>
<dbReference type="FunFam" id="2.60.120.260:FF:000012">
    <property type="entry name" value="F-box only protein 2"/>
    <property type="match status" value="2"/>
</dbReference>